<accession>A0A6J4USW0</accession>
<keyword evidence="5" id="KW-0418">Kinase</keyword>
<comment type="catalytic activity">
    <reaction evidence="1">
        <text>ATP + protein L-histidine = ADP + protein N-phospho-L-histidine.</text>
        <dbReference type="EC" id="2.7.13.3"/>
    </reaction>
</comment>
<dbReference type="InterPro" id="IPR018490">
    <property type="entry name" value="cNMP-bd_dom_sf"/>
</dbReference>
<name>A0A6J4USW0_9BACT</name>
<dbReference type="InterPro" id="IPR005467">
    <property type="entry name" value="His_kinase_dom"/>
</dbReference>
<feature type="domain" description="Cyclic nucleotide-binding" evidence="3">
    <location>
        <begin position="12"/>
        <end position="131"/>
    </location>
</feature>
<dbReference type="CDD" id="cd00038">
    <property type="entry name" value="CAP_ED"/>
    <property type="match status" value="1"/>
</dbReference>
<dbReference type="SMART" id="SM00387">
    <property type="entry name" value="HATPase_c"/>
    <property type="match status" value="1"/>
</dbReference>
<reference evidence="5" key="1">
    <citation type="submission" date="2020-02" db="EMBL/GenBank/DDBJ databases">
        <authorList>
            <person name="Meier V. D."/>
        </authorList>
    </citation>
    <scope>NUCLEOTIDE SEQUENCE</scope>
    <source>
        <strain evidence="5">AVDCRST_MAG19</strain>
    </source>
</reference>
<evidence type="ECO:0000256" key="2">
    <source>
        <dbReference type="ARBA" id="ARBA00012438"/>
    </source>
</evidence>
<dbReference type="InterPro" id="IPR014710">
    <property type="entry name" value="RmlC-like_jellyroll"/>
</dbReference>
<dbReference type="PROSITE" id="PS50042">
    <property type="entry name" value="CNMP_BINDING_3"/>
    <property type="match status" value="1"/>
</dbReference>
<dbReference type="InterPro" id="IPR036890">
    <property type="entry name" value="HATPase_C_sf"/>
</dbReference>
<dbReference type="InterPro" id="IPR003594">
    <property type="entry name" value="HATPase_dom"/>
</dbReference>
<dbReference type="PANTHER" id="PTHR43065">
    <property type="entry name" value="SENSOR HISTIDINE KINASE"/>
    <property type="match status" value="1"/>
</dbReference>
<dbReference type="Pfam" id="PF00027">
    <property type="entry name" value="cNMP_binding"/>
    <property type="match status" value="1"/>
</dbReference>
<sequence>MITPDDLRPIPLFAGLSDDDLAWVAGEGREVLLAPGDALFVEGGADVAFFVLLEGELQVTKLIGREETVLASHRPGAFTGEVPLLTGTPYIATVRALVPSRVLRLEPEAFYRTMGTCRDVATAVLRTVAQRVQSVGSTLQQQEKLAALGRLSAGLAHELNNPAAAARRAGALLCRGVHAVAEEGLALARLGLAPAQLDALAALRREATAPARVPPALDPLARSDREDALAGWLDDRGVADAWDLAPAFVDAGIDADRLAAAVAALPPAALGPALAWLAADLSATALVGEVEQATTRIAELVGAVKSYSHLDRAPEEEVDVREGLKNTLTMLGHKLRANGVTVTREDDPDVPRIPAYPGELNQVWTNLLDNAIDALGEGGPGGRITVRTAREGDRVLVEIGDDGPGMPPEVRERIFEPFFTTKPMGEGTGLGLDVTRRIVVERHHGDIRVESAPGDTRFQVRLPMAGRQNRDADGAGGER</sequence>
<dbReference type="PRINTS" id="PR00344">
    <property type="entry name" value="BCTRLSENSOR"/>
</dbReference>
<evidence type="ECO:0000259" key="3">
    <source>
        <dbReference type="PROSITE" id="PS50042"/>
    </source>
</evidence>
<proteinExistence type="predicted"/>
<dbReference type="Gene3D" id="2.60.120.10">
    <property type="entry name" value="Jelly Rolls"/>
    <property type="match status" value="1"/>
</dbReference>
<keyword evidence="5" id="KW-0808">Transferase</keyword>
<dbReference type="InterPro" id="IPR000595">
    <property type="entry name" value="cNMP-bd_dom"/>
</dbReference>
<dbReference type="PROSITE" id="PS50109">
    <property type="entry name" value="HIS_KIN"/>
    <property type="match status" value="1"/>
</dbReference>
<dbReference type="SUPFAM" id="SSF55874">
    <property type="entry name" value="ATPase domain of HSP90 chaperone/DNA topoisomerase II/histidine kinase"/>
    <property type="match status" value="1"/>
</dbReference>
<protein>
    <recommendedName>
        <fullName evidence="2">histidine kinase</fullName>
        <ecNumber evidence="2">2.7.13.3</ecNumber>
    </recommendedName>
</protein>
<dbReference type="Gene3D" id="3.30.565.10">
    <property type="entry name" value="Histidine kinase-like ATPase, C-terminal domain"/>
    <property type="match status" value="1"/>
</dbReference>
<evidence type="ECO:0000259" key="4">
    <source>
        <dbReference type="PROSITE" id="PS50109"/>
    </source>
</evidence>
<dbReference type="GO" id="GO:0004673">
    <property type="term" value="F:protein histidine kinase activity"/>
    <property type="evidence" value="ECO:0007669"/>
    <property type="project" value="UniProtKB-EC"/>
</dbReference>
<organism evidence="5">
    <name type="scientific">uncultured Thermomicrobiales bacterium</name>
    <dbReference type="NCBI Taxonomy" id="1645740"/>
    <lineage>
        <taxon>Bacteria</taxon>
        <taxon>Pseudomonadati</taxon>
        <taxon>Thermomicrobiota</taxon>
        <taxon>Thermomicrobia</taxon>
        <taxon>Thermomicrobiales</taxon>
        <taxon>environmental samples</taxon>
    </lineage>
</organism>
<evidence type="ECO:0000313" key="5">
    <source>
        <dbReference type="EMBL" id="CAA9558908.1"/>
    </source>
</evidence>
<dbReference type="PANTHER" id="PTHR43065:SF48">
    <property type="entry name" value="HISTIDINE KINASE"/>
    <property type="match status" value="1"/>
</dbReference>
<dbReference type="AlphaFoldDB" id="A0A6J4USW0"/>
<dbReference type="Pfam" id="PF02518">
    <property type="entry name" value="HATPase_c"/>
    <property type="match status" value="1"/>
</dbReference>
<dbReference type="SUPFAM" id="SSF51206">
    <property type="entry name" value="cAMP-binding domain-like"/>
    <property type="match status" value="1"/>
</dbReference>
<dbReference type="EMBL" id="CADCWL010000066">
    <property type="protein sequence ID" value="CAA9558908.1"/>
    <property type="molecule type" value="Genomic_DNA"/>
</dbReference>
<dbReference type="Gene3D" id="1.10.287.130">
    <property type="match status" value="1"/>
</dbReference>
<evidence type="ECO:0000256" key="1">
    <source>
        <dbReference type="ARBA" id="ARBA00000085"/>
    </source>
</evidence>
<dbReference type="EC" id="2.7.13.3" evidence="2"/>
<gene>
    <name evidence="5" type="ORF">AVDCRST_MAG19-1434</name>
</gene>
<feature type="domain" description="Histidine kinase" evidence="4">
    <location>
        <begin position="290"/>
        <end position="466"/>
    </location>
</feature>
<dbReference type="SMART" id="SM00100">
    <property type="entry name" value="cNMP"/>
    <property type="match status" value="1"/>
</dbReference>
<dbReference type="InterPro" id="IPR004358">
    <property type="entry name" value="Sig_transdc_His_kin-like_C"/>
</dbReference>